<dbReference type="AlphaFoldDB" id="A0A1F5S431"/>
<organism evidence="14 15">
    <name type="scientific">Candidatus Falkowbacteria bacterium RIFOXYA2_FULL_38_12</name>
    <dbReference type="NCBI Taxonomy" id="1797993"/>
    <lineage>
        <taxon>Bacteria</taxon>
        <taxon>Candidatus Falkowiibacteriota</taxon>
    </lineage>
</organism>
<evidence type="ECO:0000313" key="14">
    <source>
        <dbReference type="EMBL" id="OGF21031.1"/>
    </source>
</evidence>
<dbReference type="InterPro" id="IPR030659">
    <property type="entry name" value="SecY_CS"/>
</dbReference>
<name>A0A1F5S431_9BACT</name>
<dbReference type="InterPro" id="IPR002208">
    <property type="entry name" value="SecY/SEC61-alpha"/>
</dbReference>
<dbReference type="PROSITE" id="PS00756">
    <property type="entry name" value="SECY_2"/>
    <property type="match status" value="1"/>
</dbReference>
<evidence type="ECO:0000256" key="2">
    <source>
        <dbReference type="ARBA" id="ARBA00005751"/>
    </source>
</evidence>
<dbReference type="InterPro" id="IPR026593">
    <property type="entry name" value="SecY"/>
</dbReference>
<comment type="subunit">
    <text evidence="10">Component of the Sec protein translocase complex. Heterotrimer consisting of SecY, SecE and SecG subunits. The heterotrimers can form oligomers, although 1 heterotrimer is thought to be able to translocate proteins. Interacts with the ribosome. Interacts with SecDF, and other proteins may be involved. Interacts with SecA.</text>
</comment>
<keyword evidence="5 10" id="KW-0653">Protein transport</keyword>
<dbReference type="Proteomes" id="UP000177407">
    <property type="component" value="Unassembled WGS sequence"/>
</dbReference>
<feature type="transmembrane region" description="Helical" evidence="10">
    <location>
        <begin position="111"/>
        <end position="131"/>
    </location>
</feature>
<evidence type="ECO:0000256" key="13">
    <source>
        <dbReference type="RuleBase" id="RU004349"/>
    </source>
</evidence>
<feature type="transmembrane region" description="Helical" evidence="10">
    <location>
        <begin position="143"/>
        <end position="164"/>
    </location>
</feature>
<comment type="function">
    <text evidence="10 11">The central subunit of the protein translocation channel SecYEG. Consists of two halves formed by TMs 1-5 and 6-10. These two domains form a lateral gate at the front which open onto the bilayer between TMs 2 and 7, and are clamped together by SecE at the back. The channel is closed by both a pore ring composed of hydrophobic SecY resides and a short helix (helix 2A) on the extracellular side of the membrane which forms a plug. The plug probably moves laterally to allow the channel to open. The ring and the pore may move independently.</text>
</comment>
<dbReference type="InterPro" id="IPR023201">
    <property type="entry name" value="SecY_dom_sf"/>
</dbReference>
<comment type="caution">
    <text evidence="14">The sequence shown here is derived from an EMBL/GenBank/DDBJ whole genome shotgun (WGS) entry which is preliminary data.</text>
</comment>
<keyword evidence="6 10" id="KW-1133">Transmembrane helix</keyword>
<dbReference type="PANTHER" id="PTHR10906">
    <property type="entry name" value="SECY/SEC61-ALPHA FAMILY MEMBER"/>
    <property type="match status" value="1"/>
</dbReference>
<evidence type="ECO:0000256" key="9">
    <source>
        <dbReference type="ARBA" id="ARBA00039733"/>
    </source>
</evidence>
<accession>A0A1F5S431</accession>
<dbReference type="EMBL" id="MFGA01000017">
    <property type="protein sequence ID" value="OGF21031.1"/>
    <property type="molecule type" value="Genomic_DNA"/>
</dbReference>
<evidence type="ECO:0000256" key="6">
    <source>
        <dbReference type="ARBA" id="ARBA00022989"/>
    </source>
</evidence>
<proteinExistence type="inferred from homology"/>
<dbReference type="PROSITE" id="PS00755">
    <property type="entry name" value="SECY_1"/>
    <property type="match status" value="1"/>
</dbReference>
<protein>
    <recommendedName>
        <fullName evidence="9 10">Protein translocase subunit SecY</fullName>
    </recommendedName>
</protein>
<feature type="transmembrane region" description="Helical" evidence="10">
    <location>
        <begin position="305"/>
        <end position="327"/>
    </location>
</feature>
<dbReference type="GO" id="GO:0006605">
    <property type="term" value="P:protein targeting"/>
    <property type="evidence" value="ECO:0007669"/>
    <property type="project" value="UniProtKB-UniRule"/>
</dbReference>
<dbReference type="PRINTS" id="PR00303">
    <property type="entry name" value="SECYTRNLCASE"/>
</dbReference>
<dbReference type="GO" id="GO:0005886">
    <property type="term" value="C:plasma membrane"/>
    <property type="evidence" value="ECO:0007669"/>
    <property type="project" value="UniProtKB-SubCell"/>
</dbReference>
<keyword evidence="3 10" id="KW-0813">Transport</keyword>
<gene>
    <name evidence="10" type="primary">secY</name>
    <name evidence="14" type="ORF">A2257_01975</name>
</gene>
<dbReference type="Pfam" id="PF00344">
    <property type="entry name" value="SecY"/>
    <property type="match status" value="1"/>
</dbReference>
<keyword evidence="7 10" id="KW-0811">Translocation</keyword>
<feature type="transmembrane region" description="Helical" evidence="10">
    <location>
        <begin position="205"/>
        <end position="225"/>
    </location>
</feature>
<evidence type="ECO:0000256" key="11">
    <source>
        <dbReference type="RuleBase" id="RU000537"/>
    </source>
</evidence>
<evidence type="ECO:0000256" key="5">
    <source>
        <dbReference type="ARBA" id="ARBA00022927"/>
    </source>
</evidence>
<feature type="transmembrane region" description="Helical" evidence="10">
    <location>
        <begin position="387"/>
        <end position="408"/>
    </location>
</feature>
<feature type="transmembrane region" description="Helical" evidence="10">
    <location>
        <begin position="363"/>
        <end position="381"/>
    </location>
</feature>
<evidence type="ECO:0000256" key="12">
    <source>
        <dbReference type="RuleBase" id="RU003484"/>
    </source>
</evidence>
<dbReference type="Gene3D" id="1.10.3370.10">
    <property type="entry name" value="SecY subunit domain"/>
    <property type="match status" value="1"/>
</dbReference>
<dbReference type="SUPFAM" id="SSF103491">
    <property type="entry name" value="Preprotein translocase SecY subunit"/>
    <property type="match status" value="1"/>
</dbReference>
<keyword evidence="10" id="KW-1003">Cell membrane</keyword>
<feature type="transmembrane region" description="Helical" evidence="10">
    <location>
        <begin position="262"/>
        <end position="285"/>
    </location>
</feature>
<evidence type="ECO:0000256" key="7">
    <source>
        <dbReference type="ARBA" id="ARBA00023010"/>
    </source>
</evidence>
<dbReference type="GO" id="GO:0065002">
    <property type="term" value="P:intracellular protein transmembrane transport"/>
    <property type="evidence" value="ECO:0007669"/>
    <property type="project" value="UniProtKB-UniRule"/>
</dbReference>
<dbReference type="FunFam" id="1.10.3370.10:FF:000001">
    <property type="entry name" value="Preprotein translocase subunit SecY"/>
    <property type="match status" value="1"/>
</dbReference>
<dbReference type="NCBIfam" id="TIGR00967">
    <property type="entry name" value="3a0501s007"/>
    <property type="match status" value="1"/>
</dbReference>
<keyword evidence="8 10" id="KW-0472">Membrane</keyword>
<evidence type="ECO:0000256" key="1">
    <source>
        <dbReference type="ARBA" id="ARBA00004141"/>
    </source>
</evidence>
<reference evidence="14 15" key="1">
    <citation type="journal article" date="2016" name="Nat. Commun.">
        <title>Thousands of microbial genomes shed light on interconnected biogeochemical processes in an aquifer system.</title>
        <authorList>
            <person name="Anantharaman K."/>
            <person name="Brown C.T."/>
            <person name="Hug L.A."/>
            <person name="Sharon I."/>
            <person name="Castelle C.J."/>
            <person name="Probst A.J."/>
            <person name="Thomas B.C."/>
            <person name="Singh A."/>
            <person name="Wilkins M.J."/>
            <person name="Karaoz U."/>
            <person name="Brodie E.L."/>
            <person name="Williams K.H."/>
            <person name="Hubbard S.S."/>
            <person name="Banfield J.F."/>
        </authorList>
    </citation>
    <scope>NUCLEOTIDE SEQUENCE [LARGE SCALE GENOMIC DNA]</scope>
</reference>
<evidence type="ECO:0000313" key="15">
    <source>
        <dbReference type="Proteomes" id="UP000177407"/>
    </source>
</evidence>
<keyword evidence="4 10" id="KW-0812">Transmembrane</keyword>
<sequence>MWQKFIQIWKIPDLRRSVLFILGMLAIFRFAAHIPVPGVNIENLKSFFESNQILGLLSVFSGGSMENFSIVMLGVAPYITASIIFQLLIMIIPQLEEISKEEYGRQKMNQWMRLLTVPLAALQAYSMILMLRQSANPIITDTSIWRMVSTIITITAGTVFLMWIGELISEKKIGNGVSLLIFAGIISSLPGAVQKAVVVFDASQVLNFIIFAVIAIITIVGVVIITEGQRQVPVSYAKQVRGTKMYGGTSTHLPLRVNMAGVIPIIFAISIILFPSMIAQFFVNAKTAFVAGAAQWVIDIFRNQLFYGIFYFILVFGFTYFYTAVIFHPKQIADNLQKQGGFIPGIRPGASTADYLSKTTTRIILAGALFLAMIAVLPMILQQATGVQVLTFGGTSILIVVSVIIETIRQIDSQLTMREYEGL</sequence>
<comment type="similarity">
    <text evidence="2 10 13">Belongs to the SecY/SEC61-alpha family.</text>
</comment>
<feature type="transmembrane region" description="Helical" evidence="10">
    <location>
        <begin position="18"/>
        <end position="36"/>
    </location>
</feature>
<evidence type="ECO:0000256" key="4">
    <source>
        <dbReference type="ARBA" id="ARBA00022692"/>
    </source>
</evidence>
<evidence type="ECO:0000256" key="8">
    <source>
        <dbReference type="ARBA" id="ARBA00023136"/>
    </source>
</evidence>
<comment type="subcellular location">
    <subcellularLocation>
        <location evidence="10">Cell membrane</location>
        <topology evidence="10">Multi-pass membrane protein</topology>
    </subcellularLocation>
    <subcellularLocation>
        <location evidence="1 12">Membrane</location>
        <topology evidence="1 12">Multi-pass membrane protein</topology>
    </subcellularLocation>
</comment>
<dbReference type="GO" id="GO:0043952">
    <property type="term" value="P:protein transport by the Sec complex"/>
    <property type="evidence" value="ECO:0007669"/>
    <property type="project" value="UniProtKB-UniRule"/>
</dbReference>
<evidence type="ECO:0000256" key="10">
    <source>
        <dbReference type="HAMAP-Rule" id="MF_01465"/>
    </source>
</evidence>
<dbReference type="PIRSF" id="PIRSF004557">
    <property type="entry name" value="SecY"/>
    <property type="match status" value="1"/>
</dbReference>
<evidence type="ECO:0000256" key="3">
    <source>
        <dbReference type="ARBA" id="ARBA00022448"/>
    </source>
</evidence>
<dbReference type="HAMAP" id="MF_01465">
    <property type="entry name" value="SecY"/>
    <property type="match status" value="1"/>
</dbReference>
<feature type="transmembrane region" description="Helical" evidence="10">
    <location>
        <begin position="68"/>
        <end position="91"/>
    </location>
</feature>
<feature type="transmembrane region" description="Helical" evidence="10">
    <location>
        <begin position="176"/>
        <end position="193"/>
    </location>
</feature>